<dbReference type="Proteomes" id="UP000488521">
    <property type="component" value="Unassembled WGS sequence"/>
</dbReference>
<comment type="caution">
    <text evidence="2">The sequence shown here is derived from an EMBL/GenBank/DDBJ whole genome shotgun (WGS) entry which is preliminary data.</text>
</comment>
<dbReference type="AlphaFoldDB" id="A0A6I0S7W2"/>
<feature type="coiled-coil region" evidence="1">
    <location>
        <begin position="47"/>
        <end position="74"/>
    </location>
</feature>
<accession>A0A6I0S7W2</accession>
<sequence length="139" mass="16253">MENLKDELKKLQELLNNPTPENEALYQSKFIEIKNRFTSKEDANIIADFILNGYKEVNEELKEIEHEISVRKQLEEVKDVISLSYIAKKYFGKSRQWLNNRINGCIVNGKPCKFSEEEKERLNYALSDISNLLGSIRIL</sequence>
<evidence type="ECO:0000313" key="3">
    <source>
        <dbReference type="Proteomes" id="UP000488521"/>
    </source>
</evidence>
<dbReference type="EMBL" id="WCRS01000010">
    <property type="protein sequence ID" value="KAB4472803.1"/>
    <property type="molecule type" value="Genomic_DNA"/>
</dbReference>
<evidence type="ECO:0000313" key="2">
    <source>
        <dbReference type="EMBL" id="KAB4472803.1"/>
    </source>
</evidence>
<gene>
    <name evidence="2" type="ORF">GAN59_15110</name>
</gene>
<dbReference type="Pfam" id="PF16476">
    <property type="entry name" value="DUF5053"/>
    <property type="match status" value="1"/>
</dbReference>
<protein>
    <submittedName>
        <fullName evidence="2">DUF5053 domain-containing protein</fullName>
    </submittedName>
</protein>
<evidence type="ECO:0000256" key="1">
    <source>
        <dbReference type="SAM" id="Coils"/>
    </source>
</evidence>
<reference evidence="2 3" key="1">
    <citation type="journal article" date="2019" name="Nat. Med.">
        <title>A library of human gut bacterial isolates paired with longitudinal multiomics data enables mechanistic microbiome research.</title>
        <authorList>
            <person name="Poyet M."/>
            <person name="Groussin M."/>
            <person name="Gibbons S.M."/>
            <person name="Avila-Pacheco J."/>
            <person name="Jiang X."/>
            <person name="Kearney S.M."/>
            <person name="Perrotta A.R."/>
            <person name="Berdy B."/>
            <person name="Zhao S."/>
            <person name="Lieberman T.D."/>
            <person name="Swanson P.K."/>
            <person name="Smith M."/>
            <person name="Roesemann S."/>
            <person name="Alexander J.E."/>
            <person name="Rich S.A."/>
            <person name="Livny J."/>
            <person name="Vlamakis H."/>
            <person name="Clish C."/>
            <person name="Bullock K."/>
            <person name="Deik A."/>
            <person name="Scott J."/>
            <person name="Pierce K.A."/>
            <person name="Xavier R.J."/>
            <person name="Alm E.J."/>
        </authorList>
    </citation>
    <scope>NUCLEOTIDE SEQUENCE [LARGE SCALE GENOMIC DNA]</scope>
    <source>
        <strain evidence="2 3">BIOML-A156</strain>
    </source>
</reference>
<proteinExistence type="predicted"/>
<name>A0A6I0S7W2_BACT4</name>
<keyword evidence="1" id="KW-0175">Coiled coil</keyword>
<dbReference type="InterPro" id="IPR032483">
    <property type="entry name" value="DUF5053"/>
</dbReference>
<organism evidence="2 3">
    <name type="scientific">Bacteroides thetaiotaomicron</name>
    <dbReference type="NCBI Taxonomy" id="818"/>
    <lineage>
        <taxon>Bacteria</taxon>
        <taxon>Pseudomonadati</taxon>
        <taxon>Bacteroidota</taxon>
        <taxon>Bacteroidia</taxon>
        <taxon>Bacteroidales</taxon>
        <taxon>Bacteroidaceae</taxon>
        <taxon>Bacteroides</taxon>
    </lineage>
</organism>